<protein>
    <submittedName>
        <fullName evidence="2">50S ribosomal protein L7Ae-like protein</fullName>
    </submittedName>
</protein>
<evidence type="ECO:0000313" key="2">
    <source>
        <dbReference type="EMBL" id="BBK25571.1"/>
    </source>
</evidence>
<keyword evidence="2" id="KW-0687">Ribonucleoprotein</keyword>
<dbReference type="Pfam" id="PF01248">
    <property type="entry name" value="Ribosomal_L7Ae"/>
    <property type="match status" value="1"/>
</dbReference>
<keyword evidence="2" id="KW-0689">Ribosomal protein</keyword>
<dbReference type="KEGG" id="dho:Dia5BBH33_15060"/>
<organism evidence="2 3">
    <name type="scientific">Dialister hominis</name>
    <dbReference type="NCBI Taxonomy" id="2582419"/>
    <lineage>
        <taxon>Bacteria</taxon>
        <taxon>Bacillati</taxon>
        <taxon>Bacillota</taxon>
        <taxon>Negativicutes</taxon>
        <taxon>Veillonellales</taxon>
        <taxon>Veillonellaceae</taxon>
        <taxon>Dialister</taxon>
    </lineage>
</organism>
<accession>A0A8D5A672</accession>
<proteinExistence type="predicted"/>
<gene>
    <name evidence="2" type="ORF">Dia5BBH33_15060</name>
</gene>
<dbReference type="SUPFAM" id="SSF55315">
    <property type="entry name" value="L30e-like"/>
    <property type="match status" value="1"/>
</dbReference>
<keyword evidence="3" id="KW-1185">Reference proteome</keyword>
<dbReference type="Gene3D" id="3.30.1330.30">
    <property type="match status" value="1"/>
</dbReference>
<evidence type="ECO:0000259" key="1">
    <source>
        <dbReference type="Pfam" id="PF01248"/>
    </source>
</evidence>
<dbReference type="RefSeq" id="WP_022383229.1">
    <property type="nucleotide sequence ID" value="NZ_AP019697.1"/>
</dbReference>
<sequence length="83" mass="8935">MTLEELKSAAFVVGMKETERAVEKQEAACVFIASDCDERISRPLMEACQSSGIPVEQGFTKKEIGRACGIKVKAASAAVLKSR</sequence>
<dbReference type="InterPro" id="IPR029064">
    <property type="entry name" value="Ribosomal_eL30-like_sf"/>
</dbReference>
<feature type="domain" description="Ribosomal protein eL8/eL30/eS12/Gadd45" evidence="1">
    <location>
        <begin position="7"/>
        <end position="81"/>
    </location>
</feature>
<reference evidence="3" key="1">
    <citation type="submission" date="2019-05" db="EMBL/GenBank/DDBJ databases">
        <title>Complete genome sequencing of Dialister sp. strain 5BBH33.</title>
        <authorList>
            <person name="Sakamoto M."/>
            <person name="Murakami T."/>
            <person name="Mori H."/>
        </authorList>
    </citation>
    <scope>NUCLEOTIDE SEQUENCE [LARGE SCALE GENOMIC DNA]</scope>
    <source>
        <strain evidence="3">5BBH33</strain>
    </source>
</reference>
<dbReference type="EMBL" id="AP019697">
    <property type="protein sequence ID" value="BBK25571.1"/>
    <property type="molecule type" value="Genomic_DNA"/>
</dbReference>
<name>A0A8D5A672_9FIRM</name>
<dbReference type="Proteomes" id="UP000320585">
    <property type="component" value="Chromosome"/>
</dbReference>
<dbReference type="OrthoDB" id="1634364at2"/>
<evidence type="ECO:0000313" key="3">
    <source>
        <dbReference type="Proteomes" id="UP000320585"/>
    </source>
</evidence>
<dbReference type="GO" id="GO:0005840">
    <property type="term" value="C:ribosome"/>
    <property type="evidence" value="ECO:0007669"/>
    <property type="project" value="UniProtKB-KW"/>
</dbReference>
<dbReference type="AlphaFoldDB" id="A0A8D5A672"/>
<dbReference type="InterPro" id="IPR004038">
    <property type="entry name" value="Ribosomal_eL8/eL30/eS12/Gad45"/>
</dbReference>
<dbReference type="GeneID" id="92716732"/>